<sequence>MKVSLFITCLSDLVYPKVGESMVQLLAKYGVKLDFP</sequence>
<keyword evidence="2" id="KW-1185">Reference proteome</keyword>
<feature type="non-terminal residue" evidence="1">
    <location>
        <position position="36"/>
    </location>
</feature>
<dbReference type="Proteomes" id="UP000658690">
    <property type="component" value="Unassembled WGS sequence"/>
</dbReference>
<accession>A0ABX1Z630</accession>
<evidence type="ECO:0000313" key="2">
    <source>
        <dbReference type="Proteomes" id="UP000658690"/>
    </source>
</evidence>
<evidence type="ECO:0000313" key="1">
    <source>
        <dbReference type="EMBL" id="NOU88274.1"/>
    </source>
</evidence>
<gene>
    <name evidence="1" type="ORF">GC102_21285</name>
</gene>
<reference evidence="1 2" key="1">
    <citation type="submission" date="2019-10" db="EMBL/GenBank/DDBJ databases">
        <title>Description of Paenibacillus choica sp. nov.</title>
        <authorList>
            <person name="Carlier A."/>
            <person name="Qi S."/>
        </authorList>
    </citation>
    <scope>NUCLEOTIDE SEQUENCE [LARGE SCALE GENOMIC DNA]</scope>
    <source>
        <strain evidence="1 2">LMG 31460</strain>
    </source>
</reference>
<proteinExistence type="predicted"/>
<organism evidence="1 2">
    <name type="scientific">Paenibacillus germinis</name>
    <dbReference type="NCBI Taxonomy" id="2654979"/>
    <lineage>
        <taxon>Bacteria</taxon>
        <taxon>Bacillati</taxon>
        <taxon>Bacillota</taxon>
        <taxon>Bacilli</taxon>
        <taxon>Bacillales</taxon>
        <taxon>Paenibacillaceae</taxon>
        <taxon>Paenibacillus</taxon>
    </lineage>
</organism>
<name>A0ABX1Z630_9BACL</name>
<comment type="caution">
    <text evidence="1">The sequence shown here is derived from an EMBL/GenBank/DDBJ whole genome shotgun (WGS) entry which is preliminary data.</text>
</comment>
<dbReference type="EMBL" id="WHOC01000105">
    <property type="protein sequence ID" value="NOU88274.1"/>
    <property type="molecule type" value="Genomic_DNA"/>
</dbReference>
<protein>
    <submittedName>
        <fullName evidence="1">Fe-S oxidoreductase</fullName>
    </submittedName>
</protein>